<proteinExistence type="predicted"/>
<evidence type="ECO:0000313" key="1">
    <source>
        <dbReference type="EMBL" id="GAA4014712.1"/>
    </source>
</evidence>
<dbReference type="Pfam" id="PF20217">
    <property type="entry name" value="DUF6577"/>
    <property type="match status" value="1"/>
</dbReference>
<dbReference type="EMBL" id="BAABDJ010000035">
    <property type="protein sequence ID" value="GAA4014712.1"/>
    <property type="molecule type" value="Genomic_DNA"/>
</dbReference>
<keyword evidence="2" id="KW-1185">Reference proteome</keyword>
<sequence>MLLSRPEWSRQELLMLLGQEQPGVPVATLVSRLHTLKIKGVLHSVGRGCYTSLAPRPTFAPVLDSGTTRLLRQAQLALPTGAALCFSDTAWLNEFHNGPMLPSYRLLETSKVHLPALYEALLTHSRLVFLNPDSAAVLTYVHRHERAVVLRPLISEAPLTRTGSASTSPIEKLLVDTLAHRDLYLDYQVSLPGIFAQARQCYALNESRLRRYANRRDLWAEVQHLLQPET</sequence>
<dbReference type="InterPro" id="IPR046484">
    <property type="entry name" value="DUF6577"/>
</dbReference>
<reference evidence="2" key="1">
    <citation type="journal article" date="2019" name="Int. J. Syst. Evol. Microbiol.">
        <title>The Global Catalogue of Microorganisms (GCM) 10K type strain sequencing project: providing services to taxonomists for standard genome sequencing and annotation.</title>
        <authorList>
            <consortium name="The Broad Institute Genomics Platform"/>
            <consortium name="The Broad Institute Genome Sequencing Center for Infectious Disease"/>
            <person name="Wu L."/>
            <person name="Ma J."/>
        </authorList>
    </citation>
    <scope>NUCLEOTIDE SEQUENCE [LARGE SCALE GENOMIC DNA]</scope>
    <source>
        <strain evidence="2">JCM 17224</strain>
    </source>
</reference>
<name>A0ABP7SPP1_9BACT</name>
<evidence type="ECO:0000313" key="2">
    <source>
        <dbReference type="Proteomes" id="UP001500567"/>
    </source>
</evidence>
<organism evidence="1 2">
    <name type="scientific">Hymenobacter fastidiosus</name>
    <dbReference type="NCBI Taxonomy" id="486264"/>
    <lineage>
        <taxon>Bacteria</taxon>
        <taxon>Pseudomonadati</taxon>
        <taxon>Bacteroidota</taxon>
        <taxon>Cytophagia</taxon>
        <taxon>Cytophagales</taxon>
        <taxon>Hymenobacteraceae</taxon>
        <taxon>Hymenobacter</taxon>
    </lineage>
</organism>
<dbReference type="Proteomes" id="UP001500567">
    <property type="component" value="Unassembled WGS sequence"/>
</dbReference>
<gene>
    <name evidence="1" type="ORF">GCM10022408_29930</name>
</gene>
<evidence type="ECO:0008006" key="3">
    <source>
        <dbReference type="Google" id="ProtNLM"/>
    </source>
</evidence>
<protein>
    <recommendedName>
        <fullName evidence="3">Transcriptional regulator, AbiEi antitoxin, Type IV TA system</fullName>
    </recommendedName>
</protein>
<comment type="caution">
    <text evidence="1">The sequence shown here is derived from an EMBL/GenBank/DDBJ whole genome shotgun (WGS) entry which is preliminary data.</text>
</comment>
<accession>A0ABP7SPP1</accession>